<evidence type="ECO:0000313" key="7">
    <source>
        <dbReference type="Proteomes" id="UP000029228"/>
    </source>
</evidence>
<accession>A0A090RTS9</accession>
<dbReference type="Proteomes" id="UP000029228">
    <property type="component" value="Unassembled WGS sequence"/>
</dbReference>
<dbReference type="Gene3D" id="1.10.357.10">
    <property type="entry name" value="Tetracycline Repressor, domain 2"/>
    <property type="match status" value="1"/>
</dbReference>
<keyword evidence="2 4" id="KW-0238">DNA-binding</keyword>
<evidence type="ECO:0000256" key="3">
    <source>
        <dbReference type="ARBA" id="ARBA00023163"/>
    </source>
</evidence>
<feature type="domain" description="HTH tetR-type" evidence="5">
    <location>
        <begin position="5"/>
        <end position="65"/>
    </location>
</feature>
<dbReference type="PROSITE" id="PS50977">
    <property type="entry name" value="HTH_TETR_2"/>
    <property type="match status" value="1"/>
</dbReference>
<sequence>MSEKVSQEFDLAKQLLFTFALHGFQKTSMQDLANSAGLSRQSIYKKFGSKDKCYQWVIHTYLATMYANIFDILGDHDIEPMEGLMKTFDVFIGNAVKVISNPHGAQVLDDTLKATHASVEDWPIRFRERLANYLTHHNLVSDENAFGVAYTLISAGKGLLLEESTRESFTKNIKIIITSVTNSNV</sequence>
<protein>
    <recommendedName>
        <fullName evidence="5">HTH tetR-type domain-containing protein</fullName>
    </recommendedName>
</protein>
<keyword evidence="1" id="KW-0805">Transcription regulation</keyword>
<reference evidence="6 7" key="1">
    <citation type="submission" date="2014-09" db="EMBL/GenBank/DDBJ databases">
        <title>Vibrio maritimus JCM 19235. (C45) whole genome shotgun sequence.</title>
        <authorList>
            <person name="Sawabe T."/>
            <person name="Meirelles P."/>
            <person name="Nakanishi M."/>
            <person name="Sayaka M."/>
            <person name="Hattori M."/>
            <person name="Ohkuma M."/>
        </authorList>
    </citation>
    <scope>NUCLEOTIDE SEQUENCE [LARGE SCALE GENOMIC DNA]</scope>
    <source>
        <strain evidence="7">JCM19235</strain>
    </source>
</reference>
<dbReference type="InterPro" id="IPR001647">
    <property type="entry name" value="HTH_TetR"/>
</dbReference>
<dbReference type="OrthoDB" id="270177at2"/>
<dbReference type="PANTHER" id="PTHR47506">
    <property type="entry name" value="TRANSCRIPTIONAL REGULATORY PROTEIN"/>
    <property type="match status" value="1"/>
</dbReference>
<dbReference type="EMBL" id="BBMR01000003">
    <property type="protein sequence ID" value="GAL18830.1"/>
    <property type="molecule type" value="Genomic_DNA"/>
</dbReference>
<keyword evidence="7" id="KW-1185">Reference proteome</keyword>
<name>A0A090RTS9_9VIBR</name>
<dbReference type="PANTHER" id="PTHR47506:SF1">
    <property type="entry name" value="HTH-TYPE TRANSCRIPTIONAL REGULATOR YJDC"/>
    <property type="match status" value="1"/>
</dbReference>
<evidence type="ECO:0000256" key="4">
    <source>
        <dbReference type="PROSITE-ProRule" id="PRU00335"/>
    </source>
</evidence>
<dbReference type="GO" id="GO:0003677">
    <property type="term" value="F:DNA binding"/>
    <property type="evidence" value="ECO:0007669"/>
    <property type="project" value="UniProtKB-UniRule"/>
</dbReference>
<evidence type="ECO:0000256" key="2">
    <source>
        <dbReference type="ARBA" id="ARBA00023125"/>
    </source>
</evidence>
<organism evidence="6 7">
    <name type="scientific">Vibrio maritimus</name>
    <dbReference type="NCBI Taxonomy" id="990268"/>
    <lineage>
        <taxon>Bacteria</taxon>
        <taxon>Pseudomonadati</taxon>
        <taxon>Pseudomonadota</taxon>
        <taxon>Gammaproteobacteria</taxon>
        <taxon>Vibrionales</taxon>
        <taxon>Vibrionaceae</taxon>
        <taxon>Vibrio</taxon>
    </lineage>
</organism>
<feature type="DNA-binding region" description="H-T-H motif" evidence="4">
    <location>
        <begin position="28"/>
        <end position="47"/>
    </location>
</feature>
<dbReference type="Pfam" id="PF00440">
    <property type="entry name" value="TetR_N"/>
    <property type="match status" value="1"/>
</dbReference>
<evidence type="ECO:0000256" key="1">
    <source>
        <dbReference type="ARBA" id="ARBA00023015"/>
    </source>
</evidence>
<gene>
    <name evidence="6" type="ORF">JCM19235_2253</name>
</gene>
<evidence type="ECO:0000313" key="6">
    <source>
        <dbReference type="EMBL" id="GAL18830.1"/>
    </source>
</evidence>
<keyword evidence="3" id="KW-0804">Transcription</keyword>
<proteinExistence type="predicted"/>
<dbReference type="AlphaFoldDB" id="A0A090RTS9"/>
<dbReference type="InterPro" id="IPR009057">
    <property type="entry name" value="Homeodomain-like_sf"/>
</dbReference>
<dbReference type="STRING" id="990268.JCM19235_2253"/>
<reference evidence="6 7" key="2">
    <citation type="submission" date="2014-09" db="EMBL/GenBank/DDBJ databases">
        <authorList>
            <consortium name="NBRP consortium"/>
            <person name="Sawabe T."/>
            <person name="Meirelles P."/>
            <person name="Nakanishi M."/>
            <person name="Sayaka M."/>
            <person name="Hattori M."/>
            <person name="Ohkuma M."/>
        </authorList>
    </citation>
    <scope>NUCLEOTIDE SEQUENCE [LARGE SCALE GENOMIC DNA]</scope>
    <source>
        <strain evidence="7">JCM19235</strain>
    </source>
</reference>
<dbReference type="SUPFAM" id="SSF46689">
    <property type="entry name" value="Homeodomain-like"/>
    <property type="match status" value="1"/>
</dbReference>
<comment type="caution">
    <text evidence="6">The sequence shown here is derived from an EMBL/GenBank/DDBJ whole genome shotgun (WGS) entry which is preliminary data.</text>
</comment>
<evidence type="ECO:0000259" key="5">
    <source>
        <dbReference type="PROSITE" id="PS50977"/>
    </source>
</evidence>